<dbReference type="InterPro" id="IPR051531">
    <property type="entry name" value="N-acetyltransferase"/>
</dbReference>
<evidence type="ECO:0000313" key="4">
    <source>
        <dbReference type="Proteomes" id="UP000053890"/>
    </source>
</evidence>
<dbReference type="GO" id="GO:0016747">
    <property type="term" value="F:acyltransferase activity, transferring groups other than amino-acyl groups"/>
    <property type="evidence" value="ECO:0007669"/>
    <property type="project" value="InterPro"/>
</dbReference>
<accession>A0A194S4V6</accession>
<dbReference type="InterPro" id="IPR000182">
    <property type="entry name" value="GNAT_dom"/>
</dbReference>
<dbReference type="AlphaFoldDB" id="A0A194S4V6"/>
<dbReference type="SUPFAM" id="SSF55729">
    <property type="entry name" value="Acyl-CoA N-acyltransferases (Nat)"/>
    <property type="match status" value="1"/>
</dbReference>
<dbReference type="EMBL" id="KQ474078">
    <property type="protein sequence ID" value="KPV75545.1"/>
    <property type="molecule type" value="Genomic_DNA"/>
</dbReference>
<dbReference type="Gene3D" id="3.40.630.30">
    <property type="match status" value="1"/>
</dbReference>
<dbReference type="OrthoDB" id="630895at2759"/>
<dbReference type="RefSeq" id="XP_018271594.1">
    <property type="nucleotide sequence ID" value="XM_018416871.1"/>
</dbReference>
<gene>
    <name evidence="3" type="ORF">RHOBADRAFT_53512</name>
</gene>
<reference evidence="3 4" key="1">
    <citation type="journal article" date="2015" name="Front. Microbiol.">
        <title>Genome sequence of the plant growth promoting endophytic yeast Rhodotorula graminis WP1.</title>
        <authorList>
            <person name="Firrincieli A."/>
            <person name="Otillar R."/>
            <person name="Salamov A."/>
            <person name="Schmutz J."/>
            <person name="Khan Z."/>
            <person name="Redman R.S."/>
            <person name="Fleck N.D."/>
            <person name="Lindquist E."/>
            <person name="Grigoriev I.V."/>
            <person name="Doty S.L."/>
        </authorList>
    </citation>
    <scope>NUCLEOTIDE SEQUENCE [LARGE SCALE GENOMIC DNA]</scope>
    <source>
        <strain evidence="3 4">WP1</strain>
    </source>
</reference>
<sequence length="279" mass="30437">MSQDLHETASEPSSASSSPLTCPLCAHVDLAVIFCNESCFHAGIMIHRKLGCAGEQGRSLVVQEGRETELYHLCTPGCQIAIDSARLRLRAVRLSDHDRIRAIKCDPLVNRSQLYGSPPPPFIFHMFTRRYIESLVPACRTGGGTAGRTSYVFAVEPRSEEVRPRRHAEAREHLDASGYIGNLGIDIECGSASLAPRVGEPFFYPSADDLDQAGAHASLYYELHPNFWGQGLMTELILAVLGFIFDTLLIPSVIVDPVSTNTASIRLAERLGFALVGGL</sequence>
<dbReference type="PANTHER" id="PTHR43792:SF15">
    <property type="entry name" value="MYND-TYPE DOMAIN-CONTAINING PROTEIN"/>
    <property type="match status" value="1"/>
</dbReference>
<dbReference type="GeneID" id="28977319"/>
<feature type="compositionally biased region" description="Low complexity" evidence="1">
    <location>
        <begin position="10"/>
        <end position="20"/>
    </location>
</feature>
<protein>
    <recommendedName>
        <fullName evidence="2">N-acetyltransferase domain-containing protein</fullName>
    </recommendedName>
</protein>
<dbReference type="Pfam" id="PF13302">
    <property type="entry name" value="Acetyltransf_3"/>
    <property type="match status" value="1"/>
</dbReference>
<proteinExistence type="predicted"/>
<evidence type="ECO:0000259" key="2">
    <source>
        <dbReference type="Pfam" id="PF13302"/>
    </source>
</evidence>
<feature type="domain" description="N-acetyltransferase" evidence="2">
    <location>
        <begin position="86"/>
        <end position="273"/>
    </location>
</feature>
<evidence type="ECO:0000313" key="3">
    <source>
        <dbReference type="EMBL" id="KPV75545.1"/>
    </source>
</evidence>
<dbReference type="Proteomes" id="UP000053890">
    <property type="component" value="Unassembled WGS sequence"/>
</dbReference>
<dbReference type="PANTHER" id="PTHR43792">
    <property type="entry name" value="GNAT FAMILY, PUTATIVE (AFU_ORTHOLOGUE AFUA_3G00765)-RELATED-RELATED"/>
    <property type="match status" value="1"/>
</dbReference>
<organism evidence="3 4">
    <name type="scientific">Rhodotorula graminis (strain WP1)</name>
    <dbReference type="NCBI Taxonomy" id="578459"/>
    <lineage>
        <taxon>Eukaryota</taxon>
        <taxon>Fungi</taxon>
        <taxon>Dikarya</taxon>
        <taxon>Basidiomycota</taxon>
        <taxon>Pucciniomycotina</taxon>
        <taxon>Microbotryomycetes</taxon>
        <taxon>Sporidiobolales</taxon>
        <taxon>Sporidiobolaceae</taxon>
        <taxon>Rhodotorula</taxon>
    </lineage>
</organism>
<dbReference type="STRING" id="578459.A0A194S4V6"/>
<feature type="region of interest" description="Disordered" evidence="1">
    <location>
        <begin position="1"/>
        <end position="20"/>
    </location>
</feature>
<dbReference type="InterPro" id="IPR016181">
    <property type="entry name" value="Acyl_CoA_acyltransferase"/>
</dbReference>
<evidence type="ECO:0000256" key="1">
    <source>
        <dbReference type="SAM" id="MobiDB-lite"/>
    </source>
</evidence>
<name>A0A194S4V6_RHOGW</name>
<keyword evidence="4" id="KW-1185">Reference proteome</keyword>